<dbReference type="GO" id="GO:0009228">
    <property type="term" value="P:thiamine biosynthetic process"/>
    <property type="evidence" value="ECO:0007669"/>
    <property type="project" value="UniProtKB-KW"/>
</dbReference>
<comment type="miscellaneous">
    <text evidence="2">Reaction mechanism of ThiL seems to utilize a direct, inline transfer of the gamma-phosphate of ATP to TMP rather than a phosphorylated enzyme intermediate.</text>
</comment>
<dbReference type="Pfam" id="PF02769">
    <property type="entry name" value="AIRS_C"/>
    <property type="match status" value="1"/>
</dbReference>
<dbReference type="NCBIfam" id="TIGR01379">
    <property type="entry name" value="thiL"/>
    <property type="match status" value="1"/>
</dbReference>
<dbReference type="UniPathway" id="UPA00060">
    <property type="reaction ID" value="UER00142"/>
</dbReference>
<feature type="binding site" evidence="2">
    <location>
        <position position="265"/>
    </location>
    <ligand>
        <name>substrate</name>
    </ligand>
</feature>
<dbReference type="GO" id="GO:0005524">
    <property type="term" value="F:ATP binding"/>
    <property type="evidence" value="ECO:0007669"/>
    <property type="project" value="UniProtKB-UniRule"/>
</dbReference>
<keyword evidence="2 5" id="KW-0418">Kinase</keyword>
<feature type="binding site" evidence="2">
    <location>
        <position position="46"/>
    </location>
    <ligand>
        <name>Mg(2+)</name>
        <dbReference type="ChEBI" id="CHEBI:18420"/>
        <label>1</label>
    </ligand>
</feature>
<feature type="binding site" evidence="2">
    <location>
        <position position="75"/>
    </location>
    <ligand>
        <name>Mg(2+)</name>
        <dbReference type="ChEBI" id="CHEBI:18420"/>
        <label>4</label>
    </ligand>
</feature>
<sequence>MASNEFDLIARYFARQPVQRSDVALAIGDDCALLEVPPGCQLAVSTDSLVCGNHFLSGMDPALVAKKALAANLSDLAAMGATPAWVSLAITLPEADEAWLARFCDGFFEMADYYQVQLIGGDTTKGPLSLTLTVQGFVPQGQALTRHGAGTGDLIYVTGNLGDSAAGLAVLLKQVTGTDPELAEHLLNRHYQPQPRVLAGQALRGIASAALDISDGLIADLGHILSRSNVGAVIDVERLPLSAELLAFCGGDLDAAGKLALTSGEEYELCFTVPAHQRGALDVALSHAGVKATCIGSIRTGDRVTLERNGLPLDWQLHGYDHFSG</sequence>
<dbReference type="InterPro" id="IPR036676">
    <property type="entry name" value="PurM-like_C_sf"/>
</dbReference>
<keyword evidence="2" id="KW-0808">Transferase</keyword>
<keyword evidence="6" id="KW-1185">Reference proteome</keyword>
<dbReference type="EC" id="2.7.4.16" evidence="2"/>
<organism evidence="5 6">
    <name type="scientific">Photobacterium galatheae</name>
    <dbReference type="NCBI Taxonomy" id="1654360"/>
    <lineage>
        <taxon>Bacteria</taxon>
        <taxon>Pseudomonadati</taxon>
        <taxon>Pseudomonadota</taxon>
        <taxon>Gammaproteobacteria</taxon>
        <taxon>Vibrionales</taxon>
        <taxon>Vibrionaceae</taxon>
        <taxon>Photobacterium</taxon>
    </lineage>
</organism>
<feature type="binding site" evidence="2">
    <location>
        <position position="122"/>
    </location>
    <ligand>
        <name>Mg(2+)</name>
        <dbReference type="ChEBI" id="CHEBI:18420"/>
        <label>1</label>
    </ligand>
</feature>
<feature type="domain" description="PurM-like N-terminal" evidence="3">
    <location>
        <begin position="28"/>
        <end position="138"/>
    </location>
</feature>
<comment type="caution">
    <text evidence="5">The sequence shown here is derived from an EMBL/GenBank/DDBJ whole genome shotgun (WGS) entry which is preliminary data.</text>
</comment>
<evidence type="ECO:0000259" key="3">
    <source>
        <dbReference type="Pfam" id="PF00586"/>
    </source>
</evidence>
<proteinExistence type="inferred from homology"/>
<evidence type="ECO:0000313" key="6">
    <source>
        <dbReference type="Proteomes" id="UP000027192"/>
    </source>
</evidence>
<evidence type="ECO:0000256" key="1">
    <source>
        <dbReference type="ARBA" id="ARBA00022977"/>
    </source>
</evidence>
<comment type="pathway">
    <text evidence="2">Cofactor biosynthesis; thiamine diphosphate biosynthesis; thiamine diphosphate from thiamine phosphate: step 1/1.</text>
</comment>
<dbReference type="InterPro" id="IPR010918">
    <property type="entry name" value="PurM-like_C_dom"/>
</dbReference>
<dbReference type="CDD" id="cd02194">
    <property type="entry name" value="ThiL"/>
    <property type="match status" value="1"/>
</dbReference>
<feature type="binding site" evidence="2">
    <location>
        <position position="75"/>
    </location>
    <ligand>
        <name>Mg(2+)</name>
        <dbReference type="ChEBI" id="CHEBI:18420"/>
        <label>3</label>
    </ligand>
</feature>
<dbReference type="OrthoDB" id="9802811at2"/>
<feature type="binding site" evidence="2">
    <location>
        <position position="47"/>
    </location>
    <ligand>
        <name>Mg(2+)</name>
        <dbReference type="ChEBI" id="CHEBI:18420"/>
        <label>2</label>
    </ligand>
</feature>
<keyword evidence="2" id="KW-0460">Magnesium</keyword>
<dbReference type="InterPro" id="IPR016188">
    <property type="entry name" value="PurM-like_N"/>
</dbReference>
<feature type="binding site" evidence="2">
    <location>
        <position position="54"/>
    </location>
    <ligand>
        <name>substrate</name>
    </ligand>
</feature>
<evidence type="ECO:0000313" key="5">
    <source>
        <dbReference type="EMBL" id="KDM92575.1"/>
    </source>
</evidence>
<dbReference type="HAMAP" id="MF_02128">
    <property type="entry name" value="TMP_kinase"/>
    <property type="match status" value="1"/>
</dbReference>
<keyword evidence="2" id="KW-0479">Metal-binding</keyword>
<feature type="binding site" evidence="2">
    <location>
        <position position="75"/>
    </location>
    <ligand>
        <name>Mg(2+)</name>
        <dbReference type="ChEBI" id="CHEBI:18420"/>
        <label>2</label>
    </ligand>
</feature>
<dbReference type="SUPFAM" id="SSF56042">
    <property type="entry name" value="PurM C-terminal domain-like"/>
    <property type="match status" value="1"/>
</dbReference>
<feature type="binding site" evidence="2">
    <location>
        <position position="45"/>
    </location>
    <ligand>
        <name>Mg(2+)</name>
        <dbReference type="ChEBI" id="CHEBI:18420"/>
        <label>4</label>
    </ligand>
</feature>
<dbReference type="GO" id="GO:0009030">
    <property type="term" value="F:thiamine-phosphate kinase activity"/>
    <property type="evidence" value="ECO:0007669"/>
    <property type="project" value="UniProtKB-UniRule"/>
</dbReference>
<feature type="binding site" evidence="2">
    <location>
        <position position="47"/>
    </location>
    <ligand>
        <name>Mg(2+)</name>
        <dbReference type="ChEBI" id="CHEBI:18420"/>
        <label>1</label>
    </ligand>
</feature>
<dbReference type="InterPro" id="IPR006283">
    <property type="entry name" value="ThiL-like"/>
</dbReference>
<comment type="catalytic activity">
    <reaction evidence="2">
        <text>thiamine phosphate + ATP = thiamine diphosphate + ADP</text>
        <dbReference type="Rhea" id="RHEA:15913"/>
        <dbReference type="ChEBI" id="CHEBI:30616"/>
        <dbReference type="ChEBI" id="CHEBI:37575"/>
        <dbReference type="ChEBI" id="CHEBI:58937"/>
        <dbReference type="ChEBI" id="CHEBI:456216"/>
        <dbReference type="EC" id="2.7.4.16"/>
    </reaction>
</comment>
<feature type="binding site" evidence="2">
    <location>
        <position position="215"/>
    </location>
    <ligand>
        <name>Mg(2+)</name>
        <dbReference type="ChEBI" id="CHEBI:18420"/>
        <label>5</label>
    </ligand>
</feature>
<feature type="binding site" evidence="2">
    <location>
        <position position="30"/>
    </location>
    <ligand>
        <name>Mg(2+)</name>
        <dbReference type="ChEBI" id="CHEBI:18420"/>
        <label>3</label>
    </ligand>
</feature>
<keyword evidence="1 2" id="KW-0784">Thiamine biosynthesis</keyword>
<protein>
    <recommendedName>
        <fullName evidence="2">Thiamine-monophosphate kinase</fullName>
        <shortName evidence="2">TMP kinase</shortName>
        <shortName evidence="2">Thiamine-phosphate kinase</shortName>
        <ecNumber evidence="2">2.7.4.16</ecNumber>
    </recommendedName>
</protein>
<dbReference type="RefSeq" id="WP_036749956.1">
    <property type="nucleotide sequence ID" value="NZ_JAGSGC010000001.1"/>
</dbReference>
<dbReference type="EMBL" id="JMIB01000007">
    <property type="protein sequence ID" value="KDM92575.1"/>
    <property type="molecule type" value="Genomic_DNA"/>
</dbReference>
<dbReference type="Pfam" id="PF00586">
    <property type="entry name" value="AIRS"/>
    <property type="match status" value="1"/>
</dbReference>
<comment type="similarity">
    <text evidence="2">Belongs to the thiamine-monophosphate kinase family.</text>
</comment>
<feature type="binding site" evidence="2">
    <location>
        <position position="146"/>
    </location>
    <ligand>
        <name>ATP</name>
        <dbReference type="ChEBI" id="CHEBI:30616"/>
    </ligand>
</feature>
<dbReference type="STRING" id="1654360.EA58_05615"/>
<dbReference type="NCBIfam" id="NF004350">
    <property type="entry name" value="PRK05731.1-1"/>
    <property type="match status" value="1"/>
</dbReference>
<dbReference type="AlphaFoldDB" id="A0A066RQ40"/>
<accession>A0A066RQ40</accession>
<dbReference type="PANTHER" id="PTHR30270">
    <property type="entry name" value="THIAMINE-MONOPHOSPHATE KINASE"/>
    <property type="match status" value="1"/>
</dbReference>
<feature type="binding site" evidence="2">
    <location>
        <position position="212"/>
    </location>
    <ligand>
        <name>Mg(2+)</name>
        <dbReference type="ChEBI" id="CHEBI:18420"/>
        <label>3</label>
    </ligand>
</feature>
<dbReference type="SUPFAM" id="SSF55326">
    <property type="entry name" value="PurM N-terminal domain-like"/>
    <property type="match status" value="1"/>
</dbReference>
<dbReference type="InterPro" id="IPR036921">
    <property type="entry name" value="PurM-like_N_sf"/>
</dbReference>
<feature type="binding site" evidence="2">
    <location>
        <position position="214"/>
    </location>
    <ligand>
        <name>ATP</name>
        <dbReference type="ChEBI" id="CHEBI:30616"/>
    </ligand>
</feature>
<gene>
    <name evidence="2" type="primary">thiL</name>
    <name evidence="5" type="ORF">EA58_05615</name>
</gene>
<dbReference type="GO" id="GO:0009229">
    <property type="term" value="P:thiamine diphosphate biosynthetic process"/>
    <property type="evidence" value="ECO:0007669"/>
    <property type="project" value="UniProtKB-UniRule"/>
</dbReference>
<feature type="binding site" evidence="2">
    <location>
        <begin position="121"/>
        <end position="122"/>
    </location>
    <ligand>
        <name>ATP</name>
        <dbReference type="ChEBI" id="CHEBI:30616"/>
    </ligand>
</feature>
<feature type="binding site" evidence="2">
    <location>
        <position position="320"/>
    </location>
    <ligand>
        <name>substrate</name>
    </ligand>
</feature>
<feature type="domain" description="PurM-like C-terminal" evidence="4">
    <location>
        <begin position="151"/>
        <end position="306"/>
    </location>
</feature>
<dbReference type="Gene3D" id="3.90.650.10">
    <property type="entry name" value="PurM-like C-terminal domain"/>
    <property type="match status" value="1"/>
</dbReference>
<name>A0A066RQ40_9GAMM</name>
<dbReference type="Gene3D" id="3.30.1330.10">
    <property type="entry name" value="PurM-like, N-terminal domain"/>
    <property type="match status" value="1"/>
</dbReference>
<reference evidence="5 6" key="1">
    <citation type="submission" date="2014-04" db="EMBL/GenBank/DDBJ databases">
        <title>Draft genome sequence of Photobacterium halotolerans S2753: a solonamide, ngercheumicin and holomycin producer.</title>
        <authorList>
            <person name="Machado H.R."/>
            <person name="Gram L."/>
        </authorList>
    </citation>
    <scope>NUCLEOTIDE SEQUENCE [LARGE SCALE GENOMIC DNA]</scope>
    <source>
        <strain evidence="5 6">S2753</strain>
    </source>
</reference>
<feature type="binding site" evidence="2">
    <location>
        <position position="30"/>
    </location>
    <ligand>
        <name>Mg(2+)</name>
        <dbReference type="ChEBI" id="CHEBI:18420"/>
        <label>4</label>
    </ligand>
</feature>
<evidence type="ECO:0000259" key="4">
    <source>
        <dbReference type="Pfam" id="PF02769"/>
    </source>
</evidence>
<comment type="caution">
    <text evidence="2">Lacks conserved residue(s) required for the propagation of feature annotation.</text>
</comment>
<keyword evidence="2" id="KW-0067">ATP-binding</keyword>
<dbReference type="PIRSF" id="PIRSF005303">
    <property type="entry name" value="Thiam_monoph_kin"/>
    <property type="match status" value="1"/>
</dbReference>
<dbReference type="PANTHER" id="PTHR30270:SF0">
    <property type="entry name" value="THIAMINE-MONOPHOSPHATE KINASE"/>
    <property type="match status" value="1"/>
</dbReference>
<evidence type="ECO:0000256" key="2">
    <source>
        <dbReference type="HAMAP-Rule" id="MF_02128"/>
    </source>
</evidence>
<dbReference type="Proteomes" id="UP000027192">
    <property type="component" value="Unassembled WGS sequence"/>
</dbReference>
<dbReference type="GO" id="GO:0000287">
    <property type="term" value="F:magnesium ion binding"/>
    <property type="evidence" value="ECO:0007669"/>
    <property type="project" value="UniProtKB-UniRule"/>
</dbReference>
<comment type="function">
    <text evidence="2">Catalyzes the ATP-dependent phosphorylation of thiamine-monophosphate (TMP) to form thiamine-pyrophosphate (TPP), the active form of vitamin B1.</text>
</comment>
<keyword evidence="2" id="KW-0547">Nucleotide-binding</keyword>